<dbReference type="GO" id="GO:0032259">
    <property type="term" value="P:methylation"/>
    <property type="evidence" value="ECO:0007669"/>
    <property type="project" value="UniProtKB-KW"/>
</dbReference>
<dbReference type="EMBL" id="JATAAI010000020">
    <property type="protein sequence ID" value="KAK1738599.1"/>
    <property type="molecule type" value="Genomic_DNA"/>
</dbReference>
<dbReference type="InterPro" id="IPR029063">
    <property type="entry name" value="SAM-dependent_MTases_sf"/>
</dbReference>
<gene>
    <name evidence="4" type="ORF">QTG54_010629</name>
</gene>
<keyword evidence="2" id="KW-1133">Transmembrane helix</keyword>
<feature type="transmembrane region" description="Helical" evidence="2">
    <location>
        <begin position="21"/>
        <end position="42"/>
    </location>
</feature>
<dbReference type="SUPFAM" id="SSF53335">
    <property type="entry name" value="S-adenosyl-L-methionine-dependent methyltransferases"/>
    <property type="match status" value="1"/>
</dbReference>
<evidence type="ECO:0000313" key="4">
    <source>
        <dbReference type="EMBL" id="KAK1738599.1"/>
    </source>
</evidence>
<comment type="caution">
    <text evidence="4">The sequence shown here is derived from an EMBL/GenBank/DDBJ whole genome shotgun (WGS) entry which is preliminary data.</text>
</comment>
<dbReference type="InterPro" id="IPR052514">
    <property type="entry name" value="SAM-dependent_MTase"/>
</dbReference>
<evidence type="ECO:0000259" key="3">
    <source>
        <dbReference type="Pfam" id="PF05050"/>
    </source>
</evidence>
<keyword evidence="2" id="KW-0812">Transmembrane</keyword>
<keyword evidence="5" id="KW-1185">Reference proteome</keyword>
<sequence>VGISIPTSQPQAETERRSRGLFPKSISWLIPIFFLGIVNTWYSSKATTTTTGNYSNINIEGNVTNPRREESQQAAKKSLRSLLPPNKEGEDRTPSDSIHWPGRMRNPTTSDASPLCTAEQMRKIAHQLMLTEDKDINNSDTSKLYSPRLVHWFKCPKTSWIDKFYAEETDIGSSDFLGISVGCNKGHDAIRTARMGLSDATIDAHKWRDEFHSAGGGVCSQENDEQYNVVFPQRKGEMHCIEPMPSTFSELHRAGDKLGLKSKGMVFTHAAISSTSGAVNFPNISIGMEASSIGDCNSGTGKNCVEVRMFSLEDYVAKYVKGSGPINILQIDVEGYDFEVLFGAGSVLDSTHYLEFEYHRDGKWGNLHLQDAVRLLDGKGFTCYWSGENRLWRISGCYFEHYNYFRGWSNVACVHRSQKILYDRMEKVFTDLLEEW</sequence>
<feature type="compositionally biased region" description="Polar residues" evidence="1">
    <location>
        <begin position="52"/>
        <end position="65"/>
    </location>
</feature>
<dbReference type="PANTHER" id="PTHR34203">
    <property type="entry name" value="METHYLTRANSFERASE, FKBM FAMILY PROTEIN"/>
    <property type="match status" value="1"/>
</dbReference>
<protein>
    <submittedName>
        <fullName evidence="4">SAM-dependent methyltransferase</fullName>
        <ecNumber evidence="4">2.1.1.-</ecNumber>
    </submittedName>
</protein>
<dbReference type="PANTHER" id="PTHR34203:SF15">
    <property type="entry name" value="SLL1173 PROTEIN"/>
    <property type="match status" value="1"/>
</dbReference>
<dbReference type="GO" id="GO:0008168">
    <property type="term" value="F:methyltransferase activity"/>
    <property type="evidence" value="ECO:0007669"/>
    <property type="project" value="UniProtKB-KW"/>
</dbReference>
<dbReference type="EC" id="2.1.1.-" evidence="4"/>
<evidence type="ECO:0000256" key="2">
    <source>
        <dbReference type="SAM" id="Phobius"/>
    </source>
</evidence>
<keyword evidence="4" id="KW-0489">Methyltransferase</keyword>
<dbReference type="NCBIfam" id="TIGR01444">
    <property type="entry name" value="fkbM_fam"/>
    <property type="match status" value="1"/>
</dbReference>
<reference evidence="4" key="1">
    <citation type="submission" date="2023-06" db="EMBL/GenBank/DDBJ databases">
        <title>Survivors Of The Sea: Transcriptome response of Skeletonema marinoi to long-term dormancy.</title>
        <authorList>
            <person name="Pinder M.I.M."/>
            <person name="Kourtchenko O."/>
            <person name="Robertson E.K."/>
            <person name="Larsson T."/>
            <person name="Maumus F."/>
            <person name="Osuna-Cruz C.M."/>
            <person name="Vancaester E."/>
            <person name="Stenow R."/>
            <person name="Vandepoele K."/>
            <person name="Ploug H."/>
            <person name="Bruchert V."/>
            <person name="Godhe A."/>
            <person name="Topel M."/>
        </authorList>
    </citation>
    <scope>NUCLEOTIDE SEQUENCE</scope>
    <source>
        <strain evidence="4">R05AC</strain>
    </source>
</reference>
<keyword evidence="2" id="KW-0472">Membrane</keyword>
<dbReference type="Proteomes" id="UP001224775">
    <property type="component" value="Unassembled WGS sequence"/>
</dbReference>
<organism evidence="4 5">
    <name type="scientific">Skeletonema marinoi</name>
    <dbReference type="NCBI Taxonomy" id="267567"/>
    <lineage>
        <taxon>Eukaryota</taxon>
        <taxon>Sar</taxon>
        <taxon>Stramenopiles</taxon>
        <taxon>Ochrophyta</taxon>
        <taxon>Bacillariophyta</taxon>
        <taxon>Coscinodiscophyceae</taxon>
        <taxon>Thalassiosirophycidae</taxon>
        <taxon>Thalassiosirales</taxon>
        <taxon>Skeletonemataceae</taxon>
        <taxon>Skeletonema</taxon>
        <taxon>Skeletonema marinoi-dohrnii complex</taxon>
    </lineage>
</organism>
<evidence type="ECO:0000256" key="1">
    <source>
        <dbReference type="SAM" id="MobiDB-lite"/>
    </source>
</evidence>
<dbReference type="Gene3D" id="3.40.50.150">
    <property type="entry name" value="Vaccinia Virus protein VP39"/>
    <property type="match status" value="1"/>
</dbReference>
<feature type="non-terminal residue" evidence="4">
    <location>
        <position position="1"/>
    </location>
</feature>
<feature type="region of interest" description="Disordered" evidence="1">
    <location>
        <begin position="52"/>
        <end position="114"/>
    </location>
</feature>
<dbReference type="AlphaFoldDB" id="A0AAD9DA74"/>
<proteinExistence type="predicted"/>
<keyword evidence="4" id="KW-0808">Transferase</keyword>
<dbReference type="Pfam" id="PF05050">
    <property type="entry name" value="Methyltransf_21"/>
    <property type="match status" value="1"/>
</dbReference>
<name>A0AAD9DA74_9STRA</name>
<evidence type="ECO:0000313" key="5">
    <source>
        <dbReference type="Proteomes" id="UP001224775"/>
    </source>
</evidence>
<feature type="domain" description="Methyltransferase FkbM" evidence="3">
    <location>
        <begin position="234"/>
        <end position="361"/>
    </location>
</feature>
<dbReference type="InterPro" id="IPR006342">
    <property type="entry name" value="FkbM_mtfrase"/>
</dbReference>
<accession>A0AAD9DA74</accession>